<dbReference type="AlphaFoldDB" id="A0A2J5HUY1"/>
<name>A0A2J5HUY1_9EURO</name>
<evidence type="ECO:0000256" key="1">
    <source>
        <dbReference type="SAM" id="MobiDB-lite"/>
    </source>
</evidence>
<dbReference type="Pfam" id="PF12898">
    <property type="entry name" value="Stc1"/>
    <property type="match status" value="1"/>
</dbReference>
<accession>A0A2J5HUY1</accession>
<feature type="compositionally biased region" description="Polar residues" evidence="1">
    <location>
        <begin position="224"/>
        <end position="233"/>
    </location>
</feature>
<dbReference type="Proteomes" id="UP000235023">
    <property type="component" value="Unassembled WGS sequence"/>
</dbReference>
<gene>
    <name evidence="3" type="ORF">BDW42DRAFT_201009</name>
</gene>
<organism evidence="3 4">
    <name type="scientific">Aspergillus taichungensis</name>
    <dbReference type="NCBI Taxonomy" id="482145"/>
    <lineage>
        <taxon>Eukaryota</taxon>
        <taxon>Fungi</taxon>
        <taxon>Dikarya</taxon>
        <taxon>Ascomycota</taxon>
        <taxon>Pezizomycotina</taxon>
        <taxon>Eurotiomycetes</taxon>
        <taxon>Eurotiomycetidae</taxon>
        <taxon>Eurotiales</taxon>
        <taxon>Aspergillaceae</taxon>
        <taxon>Aspergillus</taxon>
        <taxon>Aspergillus subgen. Circumdati</taxon>
    </lineage>
</organism>
<protein>
    <submittedName>
        <fullName evidence="3">Stc1 domain-domain-containing protein</fullName>
    </submittedName>
</protein>
<keyword evidence="4" id="KW-1185">Reference proteome</keyword>
<reference evidence="4" key="1">
    <citation type="submission" date="2017-12" db="EMBL/GenBank/DDBJ databases">
        <authorList>
            <consortium name="DOE Joint Genome Institute"/>
            <person name="Mondo S.J."/>
            <person name="Kjaerbolling I."/>
            <person name="Vesth T.C."/>
            <person name="Frisvad J.C."/>
            <person name="Nybo J.L."/>
            <person name="Theobald S."/>
            <person name="Kuo A."/>
            <person name="Bowyer P."/>
            <person name="Matsuda Y."/>
            <person name="Lyhne E.K."/>
            <person name="Kogle M.E."/>
            <person name="Clum A."/>
            <person name="Lipzen A."/>
            <person name="Salamov A."/>
            <person name="Ngan C.Y."/>
            <person name="Daum C."/>
            <person name="Chiniquy J."/>
            <person name="Barry K."/>
            <person name="LaButti K."/>
            <person name="Haridas S."/>
            <person name="Simmons B.A."/>
            <person name="Magnuson J.K."/>
            <person name="Mortensen U.H."/>
            <person name="Larsen T.O."/>
            <person name="Grigoriev I.V."/>
            <person name="Baker S.E."/>
            <person name="Andersen M.R."/>
            <person name="Nordberg H.P."/>
            <person name="Cantor M.N."/>
            <person name="Hua S.X."/>
        </authorList>
    </citation>
    <scope>NUCLEOTIDE SEQUENCE [LARGE SCALE GENOMIC DNA]</scope>
    <source>
        <strain evidence="4">IBT 19404</strain>
    </source>
</reference>
<dbReference type="EMBL" id="KZ559541">
    <property type="protein sequence ID" value="PLN81046.1"/>
    <property type="molecule type" value="Genomic_DNA"/>
</dbReference>
<evidence type="ECO:0000313" key="4">
    <source>
        <dbReference type="Proteomes" id="UP000235023"/>
    </source>
</evidence>
<feature type="domain" description="Stc1" evidence="2">
    <location>
        <begin position="34"/>
        <end position="119"/>
    </location>
</feature>
<dbReference type="InterPro" id="IPR024630">
    <property type="entry name" value="Stc1"/>
</dbReference>
<dbReference type="OrthoDB" id="3514033at2759"/>
<evidence type="ECO:0000313" key="3">
    <source>
        <dbReference type="EMBL" id="PLN81046.1"/>
    </source>
</evidence>
<feature type="compositionally biased region" description="Acidic residues" evidence="1">
    <location>
        <begin position="263"/>
        <end position="280"/>
    </location>
</feature>
<sequence length="280" mass="31043">MGKKLGSVRSAFAGGWSQHIRDQLDNVVIPERVKCKICKKVRLQSCFSKRQLDVLRNAMVVQGHDNAVTGPGHATCRECAGNPIVELRCVICDRVKGLDEFARNQRHDRDVARCLTCVQKHSEAEPVAEENRLLTGSELSGAQHPGMIMDGTLAESTKRLTLRDVSYAASGRDDESSGWIERGRINDYNRAKEKGRELVTLDPQGNADRLRQSGWASWGITPSDTAASVTHYSPMSPRREAKFARVKAVKPPGQSLRVPDPTQDPEDSDGEEPEPLEQYL</sequence>
<proteinExistence type="predicted"/>
<evidence type="ECO:0000259" key="2">
    <source>
        <dbReference type="Pfam" id="PF12898"/>
    </source>
</evidence>
<feature type="region of interest" description="Disordered" evidence="1">
    <location>
        <begin position="224"/>
        <end position="280"/>
    </location>
</feature>